<evidence type="ECO:0000313" key="2">
    <source>
        <dbReference type="EMBL" id="ANU26925.1"/>
    </source>
</evidence>
<dbReference type="Pfam" id="PF07435">
    <property type="entry name" value="YycH"/>
    <property type="match status" value="1"/>
</dbReference>
<feature type="domain" description="Regulatory protein YycH" evidence="1">
    <location>
        <begin position="5"/>
        <end position="436"/>
    </location>
</feature>
<dbReference type="Gene3D" id="3.30.310.160">
    <property type="entry name" value="YycH protein, domain 2"/>
    <property type="match status" value="1"/>
</dbReference>
<gene>
    <name evidence="2" type="ORF">I858_007950</name>
</gene>
<sequence length="447" mass="50402">MKYVEHIKSIALFLLILLSLALTFTIWTFTPTHETIEPSTTVDEPISETKNTEEIVRPVKLLFHTEEVVTGTTDQDHIEVLVDELQKWQIQNIRLVQDEATPGTIKSYMHSSNRAVVYYPGLVPLPVFDSMNTITNSTIPESSFDRLIIEWEAPANDRPSLYFINTVSGKIHRADILIKDLDQFQTDIAAQAVDYETYVTDETIGTLPIYVQEGQVAKESFVYLLSKISSKKLAEALLDSPSLTLSADLLTEEYTDDTGALMRENENKKSISYIQPKAETTDPAIPSDLLFDSLSYVNAHGGWTDPYFYAGMNSVNQQVEYQLYVENLPVFSNFTTTSLEVIWGIDSGLEQVYSYIRPAYQLESEATENRMTVLSSGEEVLKALGQLDKQERSAITDIAPVYYLTRSEGESTDVVLATFDPVWYYKTNGIWTELPIELTGGRKLGLE</sequence>
<dbReference type="EMBL" id="CP016540">
    <property type="protein sequence ID" value="ANU26925.1"/>
    <property type="molecule type" value="Genomic_DNA"/>
</dbReference>
<evidence type="ECO:0000259" key="1">
    <source>
        <dbReference type="Pfam" id="PF07435"/>
    </source>
</evidence>
<reference evidence="2" key="1">
    <citation type="submission" date="2016-10" db="EMBL/GenBank/DDBJ databases">
        <authorList>
            <person name="See-Too W.S."/>
        </authorList>
    </citation>
    <scope>NUCLEOTIDE SEQUENCE</scope>
    <source>
        <strain evidence="2">L10.15</strain>
    </source>
</reference>
<accession>A0A1B1S153</accession>
<name>A0A1B1S153_9BACL</name>
<organism evidence="2 3">
    <name type="scientific">Planococcus versutus</name>
    <dbReference type="NCBI Taxonomy" id="1302659"/>
    <lineage>
        <taxon>Bacteria</taxon>
        <taxon>Bacillati</taxon>
        <taxon>Bacillota</taxon>
        <taxon>Bacilli</taxon>
        <taxon>Bacillales</taxon>
        <taxon>Caryophanaceae</taxon>
        <taxon>Planococcus</taxon>
    </lineage>
</organism>
<dbReference type="STRING" id="1302659.I858_007950"/>
<proteinExistence type="predicted"/>
<evidence type="ECO:0000313" key="3">
    <source>
        <dbReference type="Proteomes" id="UP000053354"/>
    </source>
</evidence>
<dbReference type="AlphaFoldDB" id="A0A1B1S153"/>
<protein>
    <submittedName>
        <fullName evidence="2">Transcriptional regulator</fullName>
    </submittedName>
</protein>
<dbReference type="CDD" id="cd15787">
    <property type="entry name" value="YycH_N"/>
    <property type="match status" value="1"/>
</dbReference>
<dbReference type="Gene3D" id="3.10.450.310">
    <property type="match status" value="1"/>
</dbReference>
<dbReference type="OrthoDB" id="2382185at2"/>
<keyword evidence="3" id="KW-1185">Reference proteome</keyword>
<dbReference type="InterPro" id="IPR042274">
    <property type="entry name" value="YycH/YycI_2"/>
</dbReference>
<dbReference type="KEGG" id="pll:I858_007950"/>
<dbReference type="InterPro" id="IPR009996">
    <property type="entry name" value="YycH"/>
</dbReference>
<dbReference type="Proteomes" id="UP000053354">
    <property type="component" value="Chromosome"/>
</dbReference>